<gene>
    <name evidence="8" type="ORF">J4Q44_G00015440</name>
</gene>
<keyword evidence="5" id="KW-0418">Kinase</keyword>
<dbReference type="Pfam" id="PF00069">
    <property type="entry name" value="Pkinase"/>
    <property type="match status" value="1"/>
</dbReference>
<sequence length="133" mass="15231">MVKIGDFGLVTTITTPSAASMYRTVNKGTPLYMSPEQKTGGKYDEKTDIFSLGMIYFELLWDMSTVSEKIKVLESLRTRIFPCDFCKKFFLEHKLIREMLSESPANRLNAKEIAAFLKCFLLQNQTGRLQKTV</sequence>
<dbReference type="EMBL" id="JAGTTL010000001">
    <property type="protein sequence ID" value="KAK6329566.1"/>
    <property type="molecule type" value="Genomic_DNA"/>
</dbReference>
<keyword evidence="6" id="KW-0067">ATP-binding</keyword>
<dbReference type="SUPFAM" id="SSF56112">
    <property type="entry name" value="Protein kinase-like (PK-like)"/>
    <property type="match status" value="1"/>
</dbReference>
<dbReference type="InterPro" id="IPR011009">
    <property type="entry name" value="Kinase-like_dom_sf"/>
</dbReference>
<evidence type="ECO:0000256" key="5">
    <source>
        <dbReference type="ARBA" id="ARBA00022777"/>
    </source>
</evidence>
<dbReference type="GO" id="GO:0005737">
    <property type="term" value="C:cytoplasm"/>
    <property type="evidence" value="ECO:0007669"/>
    <property type="project" value="TreeGrafter"/>
</dbReference>
<name>A0AAN8NKD4_9TELE</name>
<evidence type="ECO:0000256" key="1">
    <source>
        <dbReference type="ARBA" id="ARBA00012513"/>
    </source>
</evidence>
<keyword evidence="4" id="KW-0547">Nucleotide-binding</keyword>
<accession>A0AAN8NKD4</accession>
<dbReference type="Proteomes" id="UP001356427">
    <property type="component" value="Unassembled WGS sequence"/>
</dbReference>
<keyword evidence="2" id="KW-0723">Serine/threonine-protein kinase</keyword>
<proteinExistence type="predicted"/>
<evidence type="ECO:0000256" key="3">
    <source>
        <dbReference type="ARBA" id="ARBA00022679"/>
    </source>
</evidence>
<keyword evidence="9" id="KW-1185">Reference proteome</keyword>
<dbReference type="Gene3D" id="1.10.510.10">
    <property type="entry name" value="Transferase(Phosphotransferase) domain 1"/>
    <property type="match status" value="1"/>
</dbReference>
<organism evidence="8 9">
    <name type="scientific">Coregonus suidteri</name>
    <dbReference type="NCBI Taxonomy" id="861788"/>
    <lineage>
        <taxon>Eukaryota</taxon>
        <taxon>Metazoa</taxon>
        <taxon>Chordata</taxon>
        <taxon>Craniata</taxon>
        <taxon>Vertebrata</taxon>
        <taxon>Euteleostomi</taxon>
        <taxon>Actinopterygii</taxon>
        <taxon>Neopterygii</taxon>
        <taxon>Teleostei</taxon>
        <taxon>Protacanthopterygii</taxon>
        <taxon>Salmoniformes</taxon>
        <taxon>Salmonidae</taxon>
        <taxon>Coregoninae</taxon>
        <taxon>Coregonus</taxon>
    </lineage>
</organism>
<evidence type="ECO:0000259" key="7">
    <source>
        <dbReference type="PROSITE" id="PS50011"/>
    </source>
</evidence>
<dbReference type="GO" id="GO:0005524">
    <property type="term" value="F:ATP binding"/>
    <property type="evidence" value="ECO:0007669"/>
    <property type="project" value="UniProtKB-KW"/>
</dbReference>
<protein>
    <recommendedName>
        <fullName evidence="1">non-specific serine/threonine protein kinase</fullName>
        <ecNumber evidence="1">2.7.11.1</ecNumber>
    </recommendedName>
</protein>
<dbReference type="EC" id="2.7.11.1" evidence="1"/>
<evidence type="ECO:0000256" key="6">
    <source>
        <dbReference type="ARBA" id="ARBA00022840"/>
    </source>
</evidence>
<reference evidence="8 9" key="1">
    <citation type="submission" date="2021-04" db="EMBL/GenBank/DDBJ databases">
        <authorList>
            <person name="De Guttry C."/>
            <person name="Zahm M."/>
            <person name="Klopp C."/>
            <person name="Cabau C."/>
            <person name="Louis A."/>
            <person name="Berthelot C."/>
            <person name="Parey E."/>
            <person name="Roest Crollius H."/>
            <person name="Montfort J."/>
            <person name="Robinson-Rechavi M."/>
            <person name="Bucao C."/>
            <person name="Bouchez O."/>
            <person name="Gislard M."/>
            <person name="Lluch J."/>
            <person name="Milhes M."/>
            <person name="Lampietro C."/>
            <person name="Lopez Roques C."/>
            <person name="Donnadieu C."/>
            <person name="Braasch I."/>
            <person name="Desvignes T."/>
            <person name="Postlethwait J."/>
            <person name="Bobe J."/>
            <person name="Wedekind C."/>
            <person name="Guiguen Y."/>
        </authorList>
    </citation>
    <scope>NUCLEOTIDE SEQUENCE [LARGE SCALE GENOMIC DNA]</scope>
    <source>
        <strain evidence="8">Cs_M1</strain>
        <tissue evidence="8">Blood</tissue>
    </source>
</reference>
<feature type="domain" description="Protein kinase" evidence="7">
    <location>
        <begin position="1"/>
        <end position="121"/>
    </location>
</feature>
<evidence type="ECO:0000256" key="4">
    <source>
        <dbReference type="ARBA" id="ARBA00022741"/>
    </source>
</evidence>
<dbReference type="GO" id="GO:0004694">
    <property type="term" value="F:eukaryotic translation initiation factor 2alpha kinase activity"/>
    <property type="evidence" value="ECO:0007669"/>
    <property type="project" value="TreeGrafter"/>
</dbReference>
<evidence type="ECO:0000313" key="8">
    <source>
        <dbReference type="EMBL" id="KAK6329566.1"/>
    </source>
</evidence>
<dbReference type="PROSITE" id="PS50011">
    <property type="entry name" value="PROTEIN_KINASE_DOM"/>
    <property type="match status" value="1"/>
</dbReference>
<keyword evidence="3" id="KW-0808">Transferase</keyword>
<dbReference type="GO" id="GO:0005634">
    <property type="term" value="C:nucleus"/>
    <property type="evidence" value="ECO:0007669"/>
    <property type="project" value="TreeGrafter"/>
</dbReference>
<evidence type="ECO:0000313" key="9">
    <source>
        <dbReference type="Proteomes" id="UP001356427"/>
    </source>
</evidence>
<dbReference type="InterPro" id="IPR050339">
    <property type="entry name" value="CC_SR_Kinase"/>
</dbReference>
<dbReference type="InterPro" id="IPR000719">
    <property type="entry name" value="Prot_kinase_dom"/>
</dbReference>
<dbReference type="AlphaFoldDB" id="A0AAN8NKD4"/>
<dbReference type="PANTHER" id="PTHR11042">
    <property type="entry name" value="EUKARYOTIC TRANSLATION INITIATION FACTOR 2-ALPHA KINASE EIF2-ALPHA KINASE -RELATED"/>
    <property type="match status" value="1"/>
</dbReference>
<dbReference type="PANTHER" id="PTHR11042:SF160">
    <property type="entry name" value="EUKARYOTIC TRANSLATION INITIATION FACTOR 2-ALPHA KINASE 1"/>
    <property type="match status" value="1"/>
</dbReference>
<evidence type="ECO:0000256" key="2">
    <source>
        <dbReference type="ARBA" id="ARBA00022527"/>
    </source>
</evidence>
<comment type="caution">
    <text evidence="8">The sequence shown here is derived from an EMBL/GenBank/DDBJ whole genome shotgun (WGS) entry which is preliminary data.</text>
</comment>